<protein>
    <submittedName>
        <fullName evidence="7">RNA polymerase sigma factor, sigma-70 family</fullName>
    </submittedName>
</protein>
<dbReference type="GO" id="GO:0003677">
    <property type="term" value="F:DNA binding"/>
    <property type="evidence" value="ECO:0007669"/>
    <property type="project" value="UniProtKB-KW"/>
</dbReference>
<dbReference type="CDD" id="cd06171">
    <property type="entry name" value="Sigma70_r4"/>
    <property type="match status" value="1"/>
</dbReference>
<proteinExistence type="inferred from homology"/>
<dbReference type="InterPro" id="IPR036388">
    <property type="entry name" value="WH-like_DNA-bd_sf"/>
</dbReference>
<dbReference type="GO" id="GO:0006352">
    <property type="term" value="P:DNA-templated transcription initiation"/>
    <property type="evidence" value="ECO:0007669"/>
    <property type="project" value="InterPro"/>
</dbReference>
<dbReference type="AlphaFoldDB" id="A0A1H8RB88"/>
<dbReference type="InterPro" id="IPR013324">
    <property type="entry name" value="RNA_pol_sigma_r3/r4-like"/>
</dbReference>
<name>A0A1H8RB88_9PSEU</name>
<dbReference type="InterPro" id="IPR013249">
    <property type="entry name" value="RNA_pol_sigma70_r4_t2"/>
</dbReference>
<evidence type="ECO:0000256" key="1">
    <source>
        <dbReference type="ARBA" id="ARBA00010641"/>
    </source>
</evidence>
<evidence type="ECO:0000313" key="7">
    <source>
        <dbReference type="EMBL" id="SEO63557.1"/>
    </source>
</evidence>
<keyword evidence="8" id="KW-1185">Reference proteome</keyword>
<keyword evidence="5" id="KW-0804">Transcription</keyword>
<dbReference type="SUPFAM" id="SSF88659">
    <property type="entry name" value="Sigma3 and sigma4 domains of RNA polymerase sigma factors"/>
    <property type="match status" value="1"/>
</dbReference>
<dbReference type="EMBL" id="FOEF01000001">
    <property type="protein sequence ID" value="SEO63557.1"/>
    <property type="molecule type" value="Genomic_DNA"/>
</dbReference>
<reference evidence="7 8" key="1">
    <citation type="submission" date="2016-10" db="EMBL/GenBank/DDBJ databases">
        <authorList>
            <person name="de Groot N.N."/>
        </authorList>
    </citation>
    <scope>NUCLEOTIDE SEQUENCE [LARGE SCALE GENOMIC DNA]</scope>
    <source>
        <strain evidence="7 8">DSM 44993</strain>
    </source>
</reference>
<evidence type="ECO:0000256" key="5">
    <source>
        <dbReference type="ARBA" id="ARBA00023163"/>
    </source>
</evidence>
<dbReference type="RefSeq" id="WP_091612235.1">
    <property type="nucleotide sequence ID" value="NZ_FOEF01000001.1"/>
</dbReference>
<evidence type="ECO:0000256" key="4">
    <source>
        <dbReference type="ARBA" id="ARBA00023125"/>
    </source>
</evidence>
<dbReference type="GO" id="GO:0016987">
    <property type="term" value="F:sigma factor activity"/>
    <property type="evidence" value="ECO:0007669"/>
    <property type="project" value="UniProtKB-KW"/>
</dbReference>
<dbReference type="STRING" id="394193.SAMN04489732_101707"/>
<evidence type="ECO:0000259" key="6">
    <source>
        <dbReference type="Pfam" id="PF08281"/>
    </source>
</evidence>
<keyword evidence="2" id="KW-0805">Transcription regulation</keyword>
<dbReference type="Gene3D" id="1.10.10.10">
    <property type="entry name" value="Winged helix-like DNA-binding domain superfamily/Winged helix DNA-binding domain"/>
    <property type="match status" value="1"/>
</dbReference>
<dbReference type="PANTHER" id="PTHR43133">
    <property type="entry name" value="RNA POLYMERASE ECF-TYPE SIGMA FACTO"/>
    <property type="match status" value="1"/>
</dbReference>
<dbReference type="OrthoDB" id="3294528at2"/>
<keyword evidence="3" id="KW-0731">Sigma factor</keyword>
<dbReference type="InterPro" id="IPR039425">
    <property type="entry name" value="RNA_pol_sigma-70-like"/>
</dbReference>
<dbReference type="PANTHER" id="PTHR43133:SF50">
    <property type="entry name" value="ECF RNA POLYMERASE SIGMA FACTOR SIGM"/>
    <property type="match status" value="1"/>
</dbReference>
<dbReference type="Proteomes" id="UP000198582">
    <property type="component" value="Unassembled WGS sequence"/>
</dbReference>
<sequence length="125" mass="14273">MLRLRPEVDDEDHLVAYLRRAVVNRARSALRRRGTVLRYLAKLRPHSAPPADRDLLTAEAHRELLGALDRLPPRQREVLVLRYYCELGEAEIARTLGIPPGTVKSTAHRALAALRRRMKDGTHEL</sequence>
<evidence type="ECO:0000256" key="3">
    <source>
        <dbReference type="ARBA" id="ARBA00023082"/>
    </source>
</evidence>
<comment type="similarity">
    <text evidence="1">Belongs to the sigma-70 factor family. ECF subfamily.</text>
</comment>
<evidence type="ECO:0000313" key="8">
    <source>
        <dbReference type="Proteomes" id="UP000198582"/>
    </source>
</evidence>
<dbReference type="InterPro" id="IPR014284">
    <property type="entry name" value="RNA_pol_sigma-70_dom"/>
</dbReference>
<gene>
    <name evidence="7" type="ORF">SAMN04489732_101707</name>
</gene>
<dbReference type="Pfam" id="PF08281">
    <property type="entry name" value="Sigma70_r4_2"/>
    <property type="match status" value="1"/>
</dbReference>
<accession>A0A1H8RB88</accession>
<keyword evidence="4" id="KW-0238">DNA-binding</keyword>
<organism evidence="7 8">
    <name type="scientific">Amycolatopsis saalfeldensis</name>
    <dbReference type="NCBI Taxonomy" id="394193"/>
    <lineage>
        <taxon>Bacteria</taxon>
        <taxon>Bacillati</taxon>
        <taxon>Actinomycetota</taxon>
        <taxon>Actinomycetes</taxon>
        <taxon>Pseudonocardiales</taxon>
        <taxon>Pseudonocardiaceae</taxon>
        <taxon>Amycolatopsis</taxon>
    </lineage>
</organism>
<evidence type="ECO:0000256" key="2">
    <source>
        <dbReference type="ARBA" id="ARBA00023015"/>
    </source>
</evidence>
<feature type="domain" description="RNA polymerase sigma factor 70 region 4 type 2" evidence="6">
    <location>
        <begin position="62"/>
        <end position="114"/>
    </location>
</feature>
<dbReference type="NCBIfam" id="TIGR02937">
    <property type="entry name" value="sigma70-ECF"/>
    <property type="match status" value="1"/>
</dbReference>